<evidence type="ECO:0000256" key="1">
    <source>
        <dbReference type="SAM" id="SignalP"/>
    </source>
</evidence>
<feature type="signal peptide" evidence="1">
    <location>
        <begin position="1"/>
        <end position="19"/>
    </location>
</feature>
<reference evidence="2" key="1">
    <citation type="submission" date="2020-12" db="EMBL/GenBank/DDBJ databases">
        <title>Metabolic potential, ecology and presence of endohyphal bacteria is reflected in genomic diversity of Mucoromycotina.</title>
        <authorList>
            <person name="Muszewska A."/>
            <person name="Okrasinska A."/>
            <person name="Steczkiewicz K."/>
            <person name="Drgas O."/>
            <person name="Orlowska M."/>
            <person name="Perlinska-Lenart U."/>
            <person name="Aleksandrzak-Piekarczyk T."/>
            <person name="Szatraj K."/>
            <person name="Zielenkiewicz U."/>
            <person name="Pilsyk S."/>
            <person name="Malc E."/>
            <person name="Mieczkowski P."/>
            <person name="Kruszewska J.S."/>
            <person name="Biernat P."/>
            <person name="Pawlowska J."/>
        </authorList>
    </citation>
    <scope>NUCLEOTIDE SEQUENCE</scope>
    <source>
        <strain evidence="2">WA0000017839</strain>
    </source>
</reference>
<dbReference type="EMBL" id="JAEPRD010000203">
    <property type="protein sequence ID" value="KAG2194191.1"/>
    <property type="molecule type" value="Genomic_DNA"/>
</dbReference>
<keyword evidence="1" id="KW-0732">Signal</keyword>
<name>A0A8H7QMD2_9FUNG</name>
<proteinExistence type="predicted"/>
<comment type="caution">
    <text evidence="2">The sequence shown here is derived from an EMBL/GenBank/DDBJ whole genome shotgun (WGS) entry which is preliminary data.</text>
</comment>
<dbReference type="AlphaFoldDB" id="A0A8H7QMD2"/>
<keyword evidence="3" id="KW-1185">Reference proteome</keyword>
<evidence type="ECO:0000313" key="2">
    <source>
        <dbReference type="EMBL" id="KAG2194191.1"/>
    </source>
</evidence>
<organism evidence="2 3">
    <name type="scientific">Mucor saturninus</name>
    <dbReference type="NCBI Taxonomy" id="64648"/>
    <lineage>
        <taxon>Eukaryota</taxon>
        <taxon>Fungi</taxon>
        <taxon>Fungi incertae sedis</taxon>
        <taxon>Mucoromycota</taxon>
        <taxon>Mucoromycotina</taxon>
        <taxon>Mucoromycetes</taxon>
        <taxon>Mucorales</taxon>
        <taxon>Mucorineae</taxon>
        <taxon>Mucoraceae</taxon>
        <taxon>Mucor</taxon>
    </lineage>
</organism>
<dbReference type="Pfam" id="PF12296">
    <property type="entry name" value="HsbA"/>
    <property type="match status" value="1"/>
</dbReference>
<feature type="chain" id="PRO_5034690605" evidence="1">
    <location>
        <begin position="20"/>
        <end position="188"/>
    </location>
</feature>
<dbReference type="InterPro" id="IPR021054">
    <property type="entry name" value="Cell_wall_mannoprotein_1"/>
</dbReference>
<evidence type="ECO:0000313" key="3">
    <source>
        <dbReference type="Proteomes" id="UP000603453"/>
    </source>
</evidence>
<sequence>MRAFSTIFIAAVLALSANAAAVDKRAVSTAAALCIADLTSVSEQLTIVKTAVDAFVSSAGYSGATAIHDKGTELEARIVKATTDCNTITAPSNVEDTTAILANVGTLVPKVTGSLTSIVNKKSQFAAIPFATIIVKTDIKSLDTKTAALNAVLISKVPTTPTSYLDTANGYVAEINAGFSAAKTAYGI</sequence>
<accession>A0A8H7QMD2</accession>
<dbReference type="Proteomes" id="UP000603453">
    <property type="component" value="Unassembled WGS sequence"/>
</dbReference>
<dbReference type="OrthoDB" id="3485059at2759"/>
<protein>
    <submittedName>
        <fullName evidence="2">Uncharacterized protein</fullName>
    </submittedName>
</protein>
<gene>
    <name evidence="2" type="ORF">INT47_007923</name>
</gene>
<dbReference type="Gene3D" id="1.20.1280.140">
    <property type="match status" value="1"/>
</dbReference>